<feature type="transmembrane region" description="Helical" evidence="1">
    <location>
        <begin position="89"/>
        <end position="109"/>
    </location>
</feature>
<dbReference type="EMBL" id="JAARMV010000001">
    <property type="protein sequence ID" value="MBC2370407.1"/>
    <property type="molecule type" value="Genomic_DNA"/>
</dbReference>
<evidence type="ECO:0000256" key="1">
    <source>
        <dbReference type="SAM" id="Phobius"/>
    </source>
</evidence>
<reference evidence="2 3" key="1">
    <citation type="submission" date="2020-03" db="EMBL/GenBank/DDBJ databases">
        <title>Soil Listeria distribution.</title>
        <authorList>
            <person name="Liao J."/>
            <person name="Wiedmann M."/>
        </authorList>
    </citation>
    <scope>NUCLEOTIDE SEQUENCE [LARGE SCALE GENOMIC DNA]</scope>
    <source>
        <strain evidence="2 3">FSL L7-1850</strain>
    </source>
</reference>
<feature type="transmembrane region" description="Helical" evidence="1">
    <location>
        <begin position="130"/>
        <end position="152"/>
    </location>
</feature>
<dbReference type="Proteomes" id="UP000546244">
    <property type="component" value="Unassembled WGS sequence"/>
</dbReference>
<accession>A0A7X1DPK4</accession>
<dbReference type="AlphaFoldDB" id="A0A7X1DPK4"/>
<keyword evidence="1" id="KW-0812">Transmembrane</keyword>
<feature type="transmembrane region" description="Helical" evidence="1">
    <location>
        <begin position="6"/>
        <end position="32"/>
    </location>
</feature>
<name>A0A7X1DPK4_9LIST</name>
<organism evidence="2 3">
    <name type="scientific">Listeria booriae</name>
    <dbReference type="NCBI Taxonomy" id="1552123"/>
    <lineage>
        <taxon>Bacteria</taxon>
        <taxon>Bacillati</taxon>
        <taxon>Bacillota</taxon>
        <taxon>Bacilli</taxon>
        <taxon>Bacillales</taxon>
        <taxon>Listeriaceae</taxon>
        <taxon>Listeria</taxon>
    </lineage>
</organism>
<feature type="transmembrane region" description="Helical" evidence="1">
    <location>
        <begin position="195"/>
        <end position="213"/>
    </location>
</feature>
<gene>
    <name evidence="2" type="ORF">HBP98_00130</name>
</gene>
<sequence>MSYLMIFIGIVLFLLILSTLIVTLVHFFLAFFDICIGERYFPYKYTKGNNEPKFKVRYDIPAISYIFSIFPLALIMSIIDKYFSHSFDIYAYIIAASIYSIIMYLGMYRKTGRIDGGEYYRGLLKNHRQFLQLSFLPFVFFITVVGFVLATMDKIEGLPDWSLSSNSVSAFMDAIWEIPRDSSENHYFLESSSKLLLMLYIFSLPLQIISFFVNQISEYLFSNGQGYKRYLRKVWGGVVWIFNK</sequence>
<proteinExistence type="predicted"/>
<comment type="caution">
    <text evidence="2">The sequence shown here is derived from an EMBL/GenBank/DDBJ whole genome shotgun (WGS) entry which is preliminary data.</text>
</comment>
<evidence type="ECO:0000313" key="3">
    <source>
        <dbReference type="Proteomes" id="UP000546244"/>
    </source>
</evidence>
<keyword evidence="1" id="KW-1133">Transmembrane helix</keyword>
<feature type="transmembrane region" description="Helical" evidence="1">
    <location>
        <begin position="62"/>
        <end position="83"/>
    </location>
</feature>
<evidence type="ECO:0000313" key="2">
    <source>
        <dbReference type="EMBL" id="MBC2370407.1"/>
    </source>
</evidence>
<dbReference type="RefSeq" id="WP_185368714.1">
    <property type="nucleotide sequence ID" value="NZ_JAARMV010000001.1"/>
</dbReference>
<protein>
    <submittedName>
        <fullName evidence="2">Uncharacterized protein</fullName>
    </submittedName>
</protein>
<keyword evidence="1" id="KW-0472">Membrane</keyword>